<proteinExistence type="predicted"/>
<evidence type="ECO:0000313" key="1">
    <source>
        <dbReference type="EMBL" id="MCI21627.1"/>
    </source>
</evidence>
<reference evidence="1 2" key="1">
    <citation type="journal article" date="2018" name="Front. Plant Sci.">
        <title>Red Clover (Trifolium pratense) and Zigzag Clover (T. medium) - A Picture of Genomic Similarities and Differences.</title>
        <authorList>
            <person name="Dluhosova J."/>
            <person name="Istvanek J."/>
            <person name="Nedelnik J."/>
            <person name="Repkova J."/>
        </authorList>
    </citation>
    <scope>NUCLEOTIDE SEQUENCE [LARGE SCALE GENOMIC DNA]</scope>
    <source>
        <strain evidence="2">cv. 10/8</strain>
        <tissue evidence="1">Leaf</tissue>
    </source>
</reference>
<organism evidence="1 2">
    <name type="scientific">Trifolium medium</name>
    <dbReference type="NCBI Taxonomy" id="97028"/>
    <lineage>
        <taxon>Eukaryota</taxon>
        <taxon>Viridiplantae</taxon>
        <taxon>Streptophyta</taxon>
        <taxon>Embryophyta</taxon>
        <taxon>Tracheophyta</taxon>
        <taxon>Spermatophyta</taxon>
        <taxon>Magnoliopsida</taxon>
        <taxon>eudicotyledons</taxon>
        <taxon>Gunneridae</taxon>
        <taxon>Pentapetalae</taxon>
        <taxon>rosids</taxon>
        <taxon>fabids</taxon>
        <taxon>Fabales</taxon>
        <taxon>Fabaceae</taxon>
        <taxon>Papilionoideae</taxon>
        <taxon>50 kb inversion clade</taxon>
        <taxon>NPAAA clade</taxon>
        <taxon>Hologalegina</taxon>
        <taxon>IRL clade</taxon>
        <taxon>Trifolieae</taxon>
        <taxon>Trifolium</taxon>
    </lineage>
</organism>
<accession>A0A392QCQ5</accession>
<sequence length="21" mass="2264">MGKGFLVEKGGHTLKVSCRSE</sequence>
<name>A0A392QCQ5_9FABA</name>
<protein>
    <submittedName>
        <fullName evidence="1">Uncharacterized protein</fullName>
    </submittedName>
</protein>
<comment type="caution">
    <text evidence="1">The sequence shown here is derived from an EMBL/GenBank/DDBJ whole genome shotgun (WGS) entry which is preliminary data.</text>
</comment>
<dbReference type="Proteomes" id="UP000265520">
    <property type="component" value="Unassembled WGS sequence"/>
</dbReference>
<dbReference type="EMBL" id="LXQA010125942">
    <property type="protein sequence ID" value="MCI21627.1"/>
    <property type="molecule type" value="Genomic_DNA"/>
</dbReference>
<dbReference type="AlphaFoldDB" id="A0A392QCQ5"/>
<evidence type="ECO:0000313" key="2">
    <source>
        <dbReference type="Proteomes" id="UP000265520"/>
    </source>
</evidence>
<feature type="non-terminal residue" evidence="1">
    <location>
        <position position="21"/>
    </location>
</feature>
<keyword evidence="2" id="KW-1185">Reference proteome</keyword>